<dbReference type="SMART" id="SM00987">
    <property type="entry name" value="UreE_C"/>
    <property type="match status" value="1"/>
</dbReference>
<dbReference type="Pfam" id="PF03167">
    <property type="entry name" value="UDG"/>
    <property type="match status" value="1"/>
</dbReference>
<dbReference type="Proteomes" id="UP001177023">
    <property type="component" value="Unassembled WGS sequence"/>
</dbReference>
<dbReference type="PROSITE" id="PS00130">
    <property type="entry name" value="U_DNA_GLYCOSYLASE"/>
    <property type="match status" value="1"/>
</dbReference>
<dbReference type="PANTHER" id="PTHR11264:SF7">
    <property type="entry name" value="URACIL-DNA GLYCOSYLASE"/>
    <property type="match status" value="1"/>
</dbReference>
<reference evidence="9" key="1">
    <citation type="submission" date="2023-06" db="EMBL/GenBank/DDBJ databases">
        <authorList>
            <person name="Delattre M."/>
        </authorList>
    </citation>
    <scope>NUCLEOTIDE SEQUENCE</scope>
    <source>
        <strain evidence="9">AF72</strain>
    </source>
</reference>
<keyword evidence="2" id="KW-0227">DNA damage</keyword>
<feature type="transmembrane region" description="Helical" evidence="7">
    <location>
        <begin position="155"/>
        <end position="175"/>
    </location>
</feature>
<dbReference type="PANTHER" id="PTHR11264">
    <property type="entry name" value="URACIL-DNA GLYCOSYLASE"/>
    <property type="match status" value="1"/>
</dbReference>
<name>A0AA36G241_9BILA</name>
<evidence type="ECO:0000313" key="10">
    <source>
        <dbReference type="Proteomes" id="UP001177023"/>
    </source>
</evidence>
<feature type="domain" description="Uracil-DNA glycosylase-like" evidence="8">
    <location>
        <begin position="338"/>
        <end position="442"/>
    </location>
</feature>
<evidence type="ECO:0000256" key="1">
    <source>
        <dbReference type="ARBA" id="ARBA00008184"/>
    </source>
</evidence>
<organism evidence="9 10">
    <name type="scientific">Mesorhabditis spiculigera</name>
    <dbReference type="NCBI Taxonomy" id="96644"/>
    <lineage>
        <taxon>Eukaryota</taxon>
        <taxon>Metazoa</taxon>
        <taxon>Ecdysozoa</taxon>
        <taxon>Nematoda</taxon>
        <taxon>Chromadorea</taxon>
        <taxon>Rhabditida</taxon>
        <taxon>Rhabditina</taxon>
        <taxon>Rhabditomorpha</taxon>
        <taxon>Rhabditoidea</taxon>
        <taxon>Rhabditidae</taxon>
        <taxon>Mesorhabditinae</taxon>
        <taxon>Mesorhabditis</taxon>
    </lineage>
</organism>
<evidence type="ECO:0000256" key="2">
    <source>
        <dbReference type="ARBA" id="ARBA00022763"/>
    </source>
</evidence>
<feature type="transmembrane region" description="Helical" evidence="7">
    <location>
        <begin position="40"/>
        <end position="60"/>
    </location>
</feature>
<evidence type="ECO:0000256" key="4">
    <source>
        <dbReference type="ARBA" id="ARBA00023204"/>
    </source>
</evidence>
<feature type="transmembrane region" description="Helical" evidence="7">
    <location>
        <begin position="124"/>
        <end position="143"/>
    </location>
</feature>
<dbReference type="SMART" id="SM00986">
    <property type="entry name" value="UDG"/>
    <property type="match status" value="1"/>
</dbReference>
<evidence type="ECO:0000256" key="3">
    <source>
        <dbReference type="ARBA" id="ARBA00022801"/>
    </source>
</evidence>
<dbReference type="GO" id="GO:0097510">
    <property type="term" value="P:base-excision repair, AP site formation via deaminated base removal"/>
    <property type="evidence" value="ECO:0007669"/>
    <property type="project" value="TreeGrafter"/>
</dbReference>
<keyword evidence="4" id="KW-0234">DNA repair</keyword>
<keyword evidence="3" id="KW-0378">Hydrolase</keyword>
<gene>
    <name evidence="9" type="ORF">MSPICULIGERA_LOCUS13727</name>
</gene>
<protein>
    <recommendedName>
        <fullName evidence="8">Uracil-DNA glycosylase-like domain-containing protein</fullName>
    </recommendedName>
</protein>
<dbReference type="GO" id="GO:0005739">
    <property type="term" value="C:mitochondrion"/>
    <property type="evidence" value="ECO:0007669"/>
    <property type="project" value="TreeGrafter"/>
</dbReference>
<feature type="transmembrane region" description="Helical" evidence="7">
    <location>
        <begin position="100"/>
        <end position="118"/>
    </location>
</feature>
<dbReference type="Gene3D" id="3.40.470.10">
    <property type="entry name" value="Uracil-DNA glycosylase-like domain"/>
    <property type="match status" value="1"/>
</dbReference>
<dbReference type="InterPro" id="IPR002043">
    <property type="entry name" value="UDG_fam1"/>
</dbReference>
<keyword evidence="10" id="KW-1185">Reference proteome</keyword>
<dbReference type="AlphaFoldDB" id="A0AA36G241"/>
<sequence length="442" mass="50176">MDSVRAFWKDFKMERPHDPLALAAFETSYRRRARVMANNFAVIFLHFAIGATISGVLFLTPGVRGYVQQMPMIRFLIYTSGVVVPILTGTWPIEYRVGYIVWLLHTVLLVLITTVLATDFDTEMPMVIMTGLSLLSLFFCLICAHRGWLFAKARWIVFTWIAWPFLIQFIQSSMLLYDSSWLMSSVFGALATTYILYNVDDTTYESPFHTVAFLRMSTALKPTTAKRTAKVLTDFFSKAPGAAEKKLKVDVMEDSKPVKESATTTVEPSEDAENTPQTSGELASAFLADLLQDAEWREALKTEFEAPYWKKIEDFLLKEYQKGKEIFPPRHEIFTAFNTTPLCKIRVVLIGQDPYHNVGQAHGLCFSVKKGIKAPPSLVNMYKELVTDIPGFVPPSHGYLMGWAEQGVFMLNAGLTVDQLTRRYWMAQIHREGHSNDLPTCR</sequence>
<dbReference type="InterPro" id="IPR036895">
    <property type="entry name" value="Uracil-DNA_glycosylase-like_sf"/>
</dbReference>
<keyword evidence="7" id="KW-0472">Membrane</keyword>
<comment type="caution">
    <text evidence="9">The sequence shown here is derived from an EMBL/GenBank/DDBJ whole genome shotgun (WGS) entry which is preliminary data.</text>
</comment>
<evidence type="ECO:0000259" key="8">
    <source>
        <dbReference type="SMART" id="SM00986"/>
    </source>
</evidence>
<dbReference type="GO" id="GO:0004844">
    <property type="term" value="F:uracil DNA N-glycosylase activity"/>
    <property type="evidence" value="ECO:0007669"/>
    <property type="project" value="InterPro"/>
</dbReference>
<accession>A0AA36G241</accession>
<feature type="region of interest" description="Disordered" evidence="6">
    <location>
        <begin position="254"/>
        <end position="278"/>
    </location>
</feature>
<evidence type="ECO:0000256" key="7">
    <source>
        <dbReference type="SAM" id="Phobius"/>
    </source>
</evidence>
<dbReference type="InterPro" id="IPR005122">
    <property type="entry name" value="Uracil-DNA_glycosylase-like"/>
</dbReference>
<dbReference type="InterPro" id="IPR018085">
    <property type="entry name" value="Ura-DNA_Glyclase_AS"/>
</dbReference>
<dbReference type="SUPFAM" id="SSF52141">
    <property type="entry name" value="Uracil-DNA glycosylase-like"/>
    <property type="match status" value="1"/>
</dbReference>
<evidence type="ECO:0000256" key="5">
    <source>
        <dbReference type="PROSITE-ProRule" id="PRU10072"/>
    </source>
</evidence>
<keyword evidence="7" id="KW-0812">Transmembrane</keyword>
<evidence type="ECO:0000313" key="9">
    <source>
        <dbReference type="EMBL" id="CAJ0575416.1"/>
    </source>
</evidence>
<keyword evidence="7" id="KW-1133">Transmembrane helix</keyword>
<feature type="non-terminal residue" evidence="9">
    <location>
        <position position="442"/>
    </location>
</feature>
<dbReference type="GO" id="GO:0005634">
    <property type="term" value="C:nucleus"/>
    <property type="evidence" value="ECO:0007669"/>
    <property type="project" value="TreeGrafter"/>
</dbReference>
<evidence type="ECO:0000256" key="6">
    <source>
        <dbReference type="SAM" id="MobiDB-lite"/>
    </source>
</evidence>
<dbReference type="EMBL" id="CATQJA010002637">
    <property type="protein sequence ID" value="CAJ0575416.1"/>
    <property type="molecule type" value="Genomic_DNA"/>
</dbReference>
<feature type="transmembrane region" description="Helical" evidence="7">
    <location>
        <begin position="72"/>
        <end position="93"/>
    </location>
</feature>
<dbReference type="CDD" id="cd10027">
    <property type="entry name" value="UDG-F1-like"/>
    <property type="match status" value="1"/>
</dbReference>
<comment type="similarity">
    <text evidence="1">Belongs to the uracil-DNA glycosylase (UDG) superfamily. UNG family.</text>
</comment>
<feature type="active site" description="Proton acceptor" evidence="5">
    <location>
        <position position="353"/>
    </location>
</feature>
<proteinExistence type="inferred from homology"/>